<proteinExistence type="predicted"/>
<protein>
    <submittedName>
        <fullName evidence="2">Uncharacterized protein</fullName>
    </submittedName>
</protein>
<dbReference type="OrthoDB" id="9869452at2"/>
<evidence type="ECO:0000313" key="2">
    <source>
        <dbReference type="EMBL" id="RZS62199.1"/>
    </source>
</evidence>
<dbReference type="EMBL" id="SGWX01000001">
    <property type="protein sequence ID" value="RZS62199.1"/>
    <property type="molecule type" value="Genomic_DNA"/>
</dbReference>
<gene>
    <name evidence="2" type="ORF">EV386_2520</name>
</gene>
<name>A0A4Q7M7U7_9MICO</name>
<dbReference type="Proteomes" id="UP000293852">
    <property type="component" value="Unassembled WGS sequence"/>
</dbReference>
<reference evidence="2 3" key="1">
    <citation type="submission" date="2019-02" db="EMBL/GenBank/DDBJ databases">
        <title>Sequencing the genomes of 1000 actinobacteria strains.</title>
        <authorList>
            <person name="Klenk H.-P."/>
        </authorList>
    </citation>
    <scope>NUCLEOTIDE SEQUENCE [LARGE SCALE GENOMIC DNA]</scope>
    <source>
        <strain evidence="2 3">DSM 16932</strain>
    </source>
</reference>
<feature type="region of interest" description="Disordered" evidence="1">
    <location>
        <begin position="38"/>
        <end position="106"/>
    </location>
</feature>
<comment type="caution">
    <text evidence="2">The sequence shown here is derived from an EMBL/GenBank/DDBJ whole genome shotgun (WGS) entry which is preliminary data.</text>
</comment>
<sequence length="242" mass="25208">MHTRRRSARAYGVAALLTVSAILAGALWLAARPDDGPAIARARPTTGSAPTATTPPSSTPAPSGIHQAARARREEAERLASNAADAGRADGNVATAAPTSAAQPVDDAEVAAARGWLETALTWREDEAPLGPWGRAVERAHAQWAADHVEQTIVPTTALEHIASNASIHAALPRVVAITDKTNAEWDAPNVVTLAADVVFGTGVGWTRPGLRLLATFEVADGEVTSVFIDDGYVISDPELLP</sequence>
<organism evidence="2 3">
    <name type="scientific">Xylanimonas ulmi</name>
    <dbReference type="NCBI Taxonomy" id="228973"/>
    <lineage>
        <taxon>Bacteria</taxon>
        <taxon>Bacillati</taxon>
        <taxon>Actinomycetota</taxon>
        <taxon>Actinomycetes</taxon>
        <taxon>Micrococcales</taxon>
        <taxon>Promicromonosporaceae</taxon>
        <taxon>Xylanimonas</taxon>
    </lineage>
</organism>
<dbReference type="RefSeq" id="WP_130415460.1">
    <property type="nucleotide sequence ID" value="NZ_SGWX01000001.1"/>
</dbReference>
<accession>A0A4Q7M7U7</accession>
<keyword evidence="3" id="KW-1185">Reference proteome</keyword>
<evidence type="ECO:0000313" key="3">
    <source>
        <dbReference type="Proteomes" id="UP000293852"/>
    </source>
</evidence>
<feature type="compositionally biased region" description="Low complexity" evidence="1">
    <location>
        <begin position="40"/>
        <end position="64"/>
    </location>
</feature>
<evidence type="ECO:0000256" key="1">
    <source>
        <dbReference type="SAM" id="MobiDB-lite"/>
    </source>
</evidence>
<dbReference type="AlphaFoldDB" id="A0A4Q7M7U7"/>